<protein>
    <submittedName>
        <fullName evidence="6">NUC189-domain-containing protein</fullName>
    </submittedName>
</protein>
<dbReference type="GO" id="GO:0000462">
    <property type="term" value="P:maturation of SSU-rRNA from tricistronic rRNA transcript (SSU-rRNA, 5.8S rRNA, LSU-rRNA)"/>
    <property type="evidence" value="ECO:0007669"/>
    <property type="project" value="TreeGrafter"/>
</dbReference>
<feature type="compositionally biased region" description="Acidic residues" evidence="4">
    <location>
        <begin position="327"/>
        <end position="344"/>
    </location>
</feature>
<dbReference type="AlphaFoldDB" id="A0A6A7C4R4"/>
<feature type="region of interest" description="Disordered" evidence="4">
    <location>
        <begin position="296"/>
        <end position="358"/>
    </location>
</feature>
<gene>
    <name evidence="6" type="ORF">K470DRAFT_255867</name>
</gene>
<reference evidence="6" key="1">
    <citation type="journal article" date="2020" name="Stud. Mycol.">
        <title>101 Dothideomycetes genomes: a test case for predicting lifestyles and emergence of pathogens.</title>
        <authorList>
            <person name="Haridas S."/>
            <person name="Albert R."/>
            <person name="Binder M."/>
            <person name="Bloem J."/>
            <person name="Labutti K."/>
            <person name="Salamov A."/>
            <person name="Andreopoulos B."/>
            <person name="Baker S."/>
            <person name="Barry K."/>
            <person name="Bills G."/>
            <person name="Bluhm B."/>
            <person name="Cannon C."/>
            <person name="Castanera R."/>
            <person name="Culley D."/>
            <person name="Daum C."/>
            <person name="Ezra D."/>
            <person name="Gonzalez J."/>
            <person name="Henrissat B."/>
            <person name="Kuo A."/>
            <person name="Liang C."/>
            <person name="Lipzen A."/>
            <person name="Lutzoni F."/>
            <person name="Magnuson J."/>
            <person name="Mondo S."/>
            <person name="Nolan M."/>
            <person name="Ohm R."/>
            <person name="Pangilinan J."/>
            <person name="Park H.-J."/>
            <person name="Ramirez L."/>
            <person name="Alfaro M."/>
            <person name="Sun H."/>
            <person name="Tritt A."/>
            <person name="Yoshinaga Y."/>
            <person name="Zwiers L.-H."/>
            <person name="Turgeon B."/>
            <person name="Goodwin S."/>
            <person name="Spatafora J."/>
            <person name="Crous P."/>
            <person name="Grigoriev I."/>
        </authorList>
    </citation>
    <scope>NUCLEOTIDE SEQUENCE</scope>
    <source>
        <strain evidence="6">CBS 480.64</strain>
    </source>
</reference>
<sequence>MAKRQRKTGAEPAEAIVPASKRQKTSQTGLGFLVDDNVRGEKPLEARLTNGVPKTKATRVDESHAKVLADTGAENDDSSDASDAEDASSESDDDEADGVEDGQANGGSDVDMKDGPTFGELALTRHADPIEVESARAKDTTTLVRKEASATTSLSSALTQALRVNDTDLLESCLKINDLPSIQATIERLQPTQAVTLLVRLSERIHKRPGRASHLMLWVRWTLVSHGGFLATQPEPKARMRTLSQVVRNRGNGLSALLQLKGKLDMLNAQLELRQRIEANKQSDAETEEVTVYVEGESGSDFNEDDSSDDGQAGDGDDVASRSSLSDEGDESSVELVSDEDSGDASDYSSDSERSIQR</sequence>
<dbReference type="OrthoDB" id="30195at2759"/>
<evidence type="ECO:0000259" key="5">
    <source>
        <dbReference type="Pfam" id="PF04003"/>
    </source>
</evidence>
<dbReference type="PANTHER" id="PTHR44267">
    <property type="entry name" value="WD REPEAT-CONTAINING PROTEIN 43"/>
    <property type="match status" value="1"/>
</dbReference>
<dbReference type="InterPro" id="IPR007148">
    <property type="entry name" value="SSU_processome_Utp12"/>
</dbReference>
<dbReference type="InterPro" id="IPR052414">
    <property type="entry name" value="U3_snoRNA-assoc_WDR"/>
</dbReference>
<evidence type="ECO:0000256" key="2">
    <source>
        <dbReference type="ARBA" id="ARBA00023242"/>
    </source>
</evidence>
<evidence type="ECO:0000256" key="1">
    <source>
        <dbReference type="ARBA" id="ARBA00004123"/>
    </source>
</evidence>
<accession>A0A6A7C4R4</accession>
<dbReference type="Pfam" id="PF04003">
    <property type="entry name" value="Utp12"/>
    <property type="match status" value="1"/>
</dbReference>
<evidence type="ECO:0000313" key="7">
    <source>
        <dbReference type="Proteomes" id="UP000799421"/>
    </source>
</evidence>
<dbReference type="GO" id="GO:0005730">
    <property type="term" value="C:nucleolus"/>
    <property type="evidence" value="ECO:0007669"/>
    <property type="project" value="TreeGrafter"/>
</dbReference>
<organism evidence="6 7">
    <name type="scientific">Piedraia hortae CBS 480.64</name>
    <dbReference type="NCBI Taxonomy" id="1314780"/>
    <lineage>
        <taxon>Eukaryota</taxon>
        <taxon>Fungi</taxon>
        <taxon>Dikarya</taxon>
        <taxon>Ascomycota</taxon>
        <taxon>Pezizomycotina</taxon>
        <taxon>Dothideomycetes</taxon>
        <taxon>Dothideomycetidae</taxon>
        <taxon>Capnodiales</taxon>
        <taxon>Piedraiaceae</taxon>
        <taxon>Piedraia</taxon>
    </lineage>
</organism>
<feature type="compositionally biased region" description="Basic and acidic residues" evidence="4">
    <location>
        <begin position="58"/>
        <end position="67"/>
    </location>
</feature>
<keyword evidence="7" id="KW-1185">Reference proteome</keyword>
<evidence type="ECO:0000256" key="4">
    <source>
        <dbReference type="SAM" id="MobiDB-lite"/>
    </source>
</evidence>
<comment type="similarity">
    <text evidence="3">Belongs to the UTP5 family.</text>
</comment>
<evidence type="ECO:0000256" key="3">
    <source>
        <dbReference type="ARBA" id="ARBA00038335"/>
    </source>
</evidence>
<feature type="region of interest" description="Disordered" evidence="4">
    <location>
        <begin position="1"/>
        <end position="117"/>
    </location>
</feature>
<comment type="subcellular location">
    <subcellularLocation>
        <location evidence="1">Nucleus</location>
    </subcellularLocation>
</comment>
<feature type="compositionally biased region" description="Basic and acidic residues" evidence="4">
    <location>
        <begin position="36"/>
        <end position="45"/>
    </location>
</feature>
<proteinExistence type="inferred from homology"/>
<dbReference type="PANTHER" id="PTHR44267:SF1">
    <property type="entry name" value="WD REPEAT-CONTAINING PROTEIN 43"/>
    <property type="match status" value="1"/>
</dbReference>
<dbReference type="EMBL" id="MU005965">
    <property type="protein sequence ID" value="KAF2862576.1"/>
    <property type="molecule type" value="Genomic_DNA"/>
</dbReference>
<evidence type="ECO:0000313" key="6">
    <source>
        <dbReference type="EMBL" id="KAF2862576.1"/>
    </source>
</evidence>
<name>A0A6A7C4R4_9PEZI</name>
<keyword evidence="2" id="KW-0539">Nucleus</keyword>
<dbReference type="Proteomes" id="UP000799421">
    <property type="component" value="Unassembled WGS sequence"/>
</dbReference>
<feature type="compositionally biased region" description="Acidic residues" evidence="4">
    <location>
        <begin position="73"/>
        <end position="100"/>
    </location>
</feature>
<feature type="domain" description="Small-subunit processome Utp12" evidence="5">
    <location>
        <begin position="165"/>
        <end position="268"/>
    </location>
</feature>